<feature type="transmembrane region" description="Helical" evidence="1">
    <location>
        <begin position="186"/>
        <end position="208"/>
    </location>
</feature>
<name>A0ABV3T2S8_9ACTN</name>
<feature type="transmembrane region" description="Helical" evidence="1">
    <location>
        <begin position="247"/>
        <end position="265"/>
    </location>
</feature>
<evidence type="ECO:0000256" key="1">
    <source>
        <dbReference type="SAM" id="Phobius"/>
    </source>
</evidence>
<comment type="caution">
    <text evidence="2">The sequence shown here is derived from an EMBL/GenBank/DDBJ whole genome shotgun (WGS) entry which is preliminary data.</text>
</comment>
<accession>A0ABV3T2S8</accession>
<sequence>MSHPSSVSRHERHVLKHAGIHLLIPLFLGVGMALAYLGAFHQPSPHDVRIDVVGSSAETKVMAQTLQDKLGDMVAIRTVADAGTAEQQIKHREITAALVPDATAPQLLYSDAASATTSQVVVSIFEEVAASQHVPLQLRNVVPVAADGDPSGQSMFFYLVGLTVGSYAAGVAIGAAGAALRHRFRVGLAVVSSAVTALLVTVVAGPVYGALPSHVVEIGLLAWLYSVSIMLIGVGLHPFLGKVTTPTMTMLFVMLNFTTAGGVYAPELLPGFFGALHSFWNGAALHEAGRNLIYFPDLGIGRQVWTLLLWLVAASGLVFASFVYERRRNAPLVSESAEDEELEEVVAAA</sequence>
<evidence type="ECO:0008006" key="4">
    <source>
        <dbReference type="Google" id="ProtNLM"/>
    </source>
</evidence>
<feature type="transmembrane region" description="Helical" evidence="1">
    <location>
        <begin position="304"/>
        <end position="324"/>
    </location>
</feature>
<protein>
    <recommendedName>
        <fullName evidence="4">ABC transporter permease</fullName>
    </recommendedName>
</protein>
<reference evidence="2 3" key="1">
    <citation type="submission" date="2024-07" db="EMBL/GenBank/DDBJ databases">
        <authorList>
            <person name="Lee S."/>
            <person name="Kang M."/>
        </authorList>
    </citation>
    <scope>NUCLEOTIDE SEQUENCE [LARGE SCALE GENOMIC DNA]</scope>
    <source>
        <strain evidence="2 3">DS6</strain>
    </source>
</reference>
<organism evidence="2 3">
    <name type="scientific">Nocardioides eburneus</name>
    <dbReference type="NCBI Taxonomy" id="3231482"/>
    <lineage>
        <taxon>Bacteria</taxon>
        <taxon>Bacillati</taxon>
        <taxon>Actinomycetota</taxon>
        <taxon>Actinomycetes</taxon>
        <taxon>Propionibacteriales</taxon>
        <taxon>Nocardioidaceae</taxon>
        <taxon>Nocardioides</taxon>
    </lineage>
</organism>
<dbReference type="EMBL" id="JBFPJR010000032">
    <property type="protein sequence ID" value="MEX0429090.1"/>
    <property type="molecule type" value="Genomic_DNA"/>
</dbReference>
<feature type="transmembrane region" description="Helical" evidence="1">
    <location>
        <begin position="20"/>
        <end position="39"/>
    </location>
</feature>
<keyword evidence="3" id="KW-1185">Reference proteome</keyword>
<evidence type="ECO:0000313" key="3">
    <source>
        <dbReference type="Proteomes" id="UP001556631"/>
    </source>
</evidence>
<feature type="transmembrane region" description="Helical" evidence="1">
    <location>
        <begin position="220"/>
        <end position="240"/>
    </location>
</feature>
<evidence type="ECO:0000313" key="2">
    <source>
        <dbReference type="EMBL" id="MEX0429090.1"/>
    </source>
</evidence>
<dbReference type="RefSeq" id="WP_367995055.1">
    <property type="nucleotide sequence ID" value="NZ_JBFPJR010000032.1"/>
</dbReference>
<dbReference type="Proteomes" id="UP001556631">
    <property type="component" value="Unassembled WGS sequence"/>
</dbReference>
<keyword evidence="1" id="KW-0472">Membrane</keyword>
<gene>
    <name evidence="2" type="ORF">AB3X52_15800</name>
</gene>
<keyword evidence="1" id="KW-1133">Transmembrane helix</keyword>
<proteinExistence type="predicted"/>
<feature type="transmembrane region" description="Helical" evidence="1">
    <location>
        <begin position="156"/>
        <end position="179"/>
    </location>
</feature>
<keyword evidence="1" id="KW-0812">Transmembrane</keyword>